<dbReference type="PANTHER" id="PTHR37171">
    <property type="entry name" value="SERINE/THREONINE-PROTEIN KINASE YRZF-RELATED"/>
    <property type="match status" value="1"/>
</dbReference>
<feature type="region of interest" description="Disordered" evidence="1">
    <location>
        <begin position="340"/>
        <end position="365"/>
    </location>
</feature>
<proteinExistence type="predicted"/>
<protein>
    <recommendedName>
        <fullName evidence="4">Protein kinase domain-containing protein</fullName>
    </recommendedName>
</protein>
<dbReference type="SUPFAM" id="SSF56112">
    <property type="entry name" value="Protein kinase-like (PK-like)"/>
    <property type="match status" value="1"/>
</dbReference>
<keyword evidence="3" id="KW-1185">Reference proteome</keyword>
<dbReference type="Gene3D" id="1.10.510.10">
    <property type="entry name" value="Transferase(Phosphotransferase) domain 1"/>
    <property type="match status" value="1"/>
</dbReference>
<dbReference type="AlphaFoldDB" id="A0A9P6DRT5"/>
<dbReference type="PANTHER" id="PTHR37171:SF1">
    <property type="entry name" value="SERINE_THREONINE-PROTEIN KINASE YRZF-RELATED"/>
    <property type="match status" value="1"/>
</dbReference>
<dbReference type="OrthoDB" id="3269050at2759"/>
<dbReference type="EMBL" id="MU128985">
    <property type="protein sequence ID" value="KAF9512541.1"/>
    <property type="molecule type" value="Genomic_DNA"/>
</dbReference>
<gene>
    <name evidence="2" type="ORF">BS47DRAFT_1054620</name>
</gene>
<reference evidence="2" key="1">
    <citation type="journal article" date="2020" name="Nat. Commun.">
        <title>Large-scale genome sequencing of mycorrhizal fungi provides insights into the early evolution of symbiotic traits.</title>
        <authorList>
            <person name="Miyauchi S."/>
            <person name="Kiss E."/>
            <person name="Kuo A."/>
            <person name="Drula E."/>
            <person name="Kohler A."/>
            <person name="Sanchez-Garcia M."/>
            <person name="Morin E."/>
            <person name="Andreopoulos B."/>
            <person name="Barry K.W."/>
            <person name="Bonito G."/>
            <person name="Buee M."/>
            <person name="Carver A."/>
            <person name="Chen C."/>
            <person name="Cichocki N."/>
            <person name="Clum A."/>
            <person name="Culley D."/>
            <person name="Crous P.W."/>
            <person name="Fauchery L."/>
            <person name="Girlanda M."/>
            <person name="Hayes R.D."/>
            <person name="Keri Z."/>
            <person name="LaButti K."/>
            <person name="Lipzen A."/>
            <person name="Lombard V."/>
            <person name="Magnuson J."/>
            <person name="Maillard F."/>
            <person name="Murat C."/>
            <person name="Nolan M."/>
            <person name="Ohm R.A."/>
            <person name="Pangilinan J."/>
            <person name="Pereira M.F."/>
            <person name="Perotto S."/>
            <person name="Peter M."/>
            <person name="Pfister S."/>
            <person name="Riley R."/>
            <person name="Sitrit Y."/>
            <person name="Stielow J.B."/>
            <person name="Szollosi G."/>
            <person name="Zifcakova L."/>
            <person name="Stursova M."/>
            <person name="Spatafora J.W."/>
            <person name="Tedersoo L."/>
            <person name="Vaario L.M."/>
            <person name="Yamada A."/>
            <person name="Yan M."/>
            <person name="Wang P."/>
            <person name="Xu J."/>
            <person name="Bruns T."/>
            <person name="Baldrian P."/>
            <person name="Vilgalys R."/>
            <person name="Dunand C."/>
            <person name="Henrissat B."/>
            <person name="Grigoriev I.V."/>
            <person name="Hibbett D."/>
            <person name="Nagy L.G."/>
            <person name="Martin F.M."/>
        </authorList>
    </citation>
    <scope>NUCLEOTIDE SEQUENCE</scope>
    <source>
        <strain evidence="2">UP504</strain>
    </source>
</reference>
<organism evidence="2 3">
    <name type="scientific">Hydnum rufescens UP504</name>
    <dbReference type="NCBI Taxonomy" id="1448309"/>
    <lineage>
        <taxon>Eukaryota</taxon>
        <taxon>Fungi</taxon>
        <taxon>Dikarya</taxon>
        <taxon>Basidiomycota</taxon>
        <taxon>Agaricomycotina</taxon>
        <taxon>Agaricomycetes</taxon>
        <taxon>Cantharellales</taxon>
        <taxon>Hydnaceae</taxon>
        <taxon>Hydnum</taxon>
    </lineage>
</organism>
<evidence type="ECO:0000256" key="1">
    <source>
        <dbReference type="SAM" id="MobiDB-lite"/>
    </source>
</evidence>
<dbReference type="InterPro" id="IPR011009">
    <property type="entry name" value="Kinase-like_dom_sf"/>
</dbReference>
<dbReference type="Proteomes" id="UP000886523">
    <property type="component" value="Unassembled WGS sequence"/>
</dbReference>
<evidence type="ECO:0008006" key="4">
    <source>
        <dbReference type="Google" id="ProtNLM"/>
    </source>
</evidence>
<sequence>MDQNPLSIAVNWSGRNEFVECTATVIKPFLPFTKSQVFLVDVHGAPNGTPSPMILKIFDPRFIEDRLTRSSDSNHPWSLENELAAAERRAAVIRGDREDDYDEMNFLDFDEVLWEEYSYRAMQLAFQSELAAYTRLRHLQGDGIPRCYGFGTLHPDIQRPIVLNVLLLEYIPGETLATVDPTTISRVLARALITTVHAIGVHGVIHNDLRDDNIIFFPAKPEKPTKACIIDFGHAGLREDESDTDWEECLYMTGDEARVRLHLALLGVRDVDPQRAKIFPNPHGANFWNHWAEGNGRRWCEPAGEQWDGPEGVRLIEPIRWKLRDEVTAWLDARDAGLLAGPAPPRPGSPDFVPLSRDVVEETQN</sequence>
<name>A0A9P6DRT5_9AGAM</name>
<evidence type="ECO:0000313" key="3">
    <source>
        <dbReference type="Proteomes" id="UP000886523"/>
    </source>
</evidence>
<evidence type="ECO:0000313" key="2">
    <source>
        <dbReference type="EMBL" id="KAF9512541.1"/>
    </source>
</evidence>
<accession>A0A9P6DRT5</accession>
<comment type="caution">
    <text evidence="2">The sequence shown here is derived from an EMBL/GenBank/DDBJ whole genome shotgun (WGS) entry which is preliminary data.</text>
</comment>
<dbReference type="InterPro" id="IPR052396">
    <property type="entry name" value="Meiotic_Drive_Suppr_Kinase"/>
</dbReference>